<evidence type="ECO:0000313" key="4">
    <source>
        <dbReference type="Proteomes" id="UP000011682"/>
    </source>
</evidence>
<dbReference type="InterPro" id="IPR036465">
    <property type="entry name" value="vWFA_dom_sf"/>
</dbReference>
<evidence type="ECO:0000256" key="1">
    <source>
        <dbReference type="SAM" id="SignalP"/>
    </source>
</evidence>
<dbReference type="PANTHER" id="PTHR10579:SF43">
    <property type="entry name" value="ZINC FINGER (C3HC4-TYPE RING FINGER) FAMILY PROTEIN"/>
    <property type="match status" value="1"/>
</dbReference>
<dbReference type="eggNOG" id="COG2304">
    <property type="taxonomic scope" value="Bacteria"/>
</dbReference>
<dbReference type="SUPFAM" id="SSF53300">
    <property type="entry name" value="vWA-like"/>
    <property type="match status" value="1"/>
</dbReference>
<feature type="chain" id="PRO_5004554331" description="VWFA domain-containing protein" evidence="1">
    <location>
        <begin position="21"/>
        <end position="464"/>
    </location>
</feature>
<feature type="signal peptide" evidence="1">
    <location>
        <begin position="1"/>
        <end position="20"/>
    </location>
</feature>
<protein>
    <recommendedName>
        <fullName evidence="2">VWFA domain-containing protein</fullName>
    </recommendedName>
</protein>
<proteinExistence type="predicted"/>
<accession>S9PN24</accession>
<keyword evidence="4" id="KW-1185">Reference proteome</keyword>
<dbReference type="Proteomes" id="UP000011682">
    <property type="component" value="Unassembled WGS sequence"/>
</dbReference>
<name>S9PN24_CYSF2</name>
<reference evidence="3" key="1">
    <citation type="submission" date="2013-05" db="EMBL/GenBank/DDBJ databases">
        <title>Genome assembly of Cystobacter fuscus DSM 2262.</title>
        <authorList>
            <person name="Sharma G."/>
            <person name="Khatri I."/>
            <person name="Kaur C."/>
            <person name="Mayilraj S."/>
            <person name="Subramanian S."/>
        </authorList>
    </citation>
    <scope>NUCLEOTIDE SEQUENCE [LARGE SCALE GENOMIC DNA]</scope>
    <source>
        <strain evidence="3">DSM 2262</strain>
    </source>
</reference>
<dbReference type="OrthoDB" id="9781333at2"/>
<dbReference type="InterPro" id="IPR051266">
    <property type="entry name" value="CLCR"/>
</dbReference>
<dbReference type="Gene3D" id="3.40.50.410">
    <property type="entry name" value="von Willebrand factor, type A domain"/>
    <property type="match status" value="1"/>
</dbReference>
<dbReference type="InterPro" id="IPR002035">
    <property type="entry name" value="VWF_A"/>
</dbReference>
<dbReference type="PROSITE" id="PS50234">
    <property type="entry name" value="VWFA"/>
    <property type="match status" value="1"/>
</dbReference>
<gene>
    <name evidence="3" type="ORF">D187_005560</name>
</gene>
<organism evidence="3 4">
    <name type="scientific">Cystobacter fuscus (strain ATCC 25194 / DSM 2262 / NBRC 100088 / M29)</name>
    <dbReference type="NCBI Taxonomy" id="1242864"/>
    <lineage>
        <taxon>Bacteria</taxon>
        <taxon>Pseudomonadati</taxon>
        <taxon>Myxococcota</taxon>
        <taxon>Myxococcia</taxon>
        <taxon>Myxococcales</taxon>
        <taxon>Cystobacterineae</taxon>
        <taxon>Archangiaceae</taxon>
        <taxon>Cystobacter</taxon>
    </lineage>
</organism>
<dbReference type="AlphaFoldDB" id="S9PN24"/>
<comment type="caution">
    <text evidence="3">The sequence shown here is derived from an EMBL/GenBank/DDBJ whole genome shotgun (WGS) entry which is preliminary data.</text>
</comment>
<dbReference type="RefSeq" id="WP_002628552.1">
    <property type="nucleotide sequence ID" value="NZ_ANAH02000004.1"/>
</dbReference>
<dbReference type="EMBL" id="ANAH02000004">
    <property type="protein sequence ID" value="EPX64426.1"/>
    <property type="molecule type" value="Genomic_DNA"/>
</dbReference>
<keyword evidence="1" id="KW-0732">Signal</keyword>
<dbReference type="Pfam" id="PF00092">
    <property type="entry name" value="VWA"/>
    <property type="match status" value="1"/>
</dbReference>
<evidence type="ECO:0000313" key="3">
    <source>
        <dbReference type="EMBL" id="EPX64426.1"/>
    </source>
</evidence>
<sequence length="464" mass="49647">MNRTHLLLALTTLLALGALAVGPPPPPSLQPPPVRAPSGGVLPPVTAREGVLTLEGKLSGAYVRTGPGEAHALFTVRANTPPTHRRLPVNLALVIDRSGSMRGQKLADARRAARMLVERLEPGDRLALVHYGSDVRVYPSEEVTPRSRERMISFVGSIEDEGATNLSGGLEAGAEALRPHVKDYRVSRIILLSDGEPTEGIVDEAHLGRMAADYQREGIAVSGLGVGEQFNERLMRGLAEQGGGFYGYLQNSERLAEILGRELEQATGTLARGVRLRLELPEGVTSAEALGVAAMPEAGALSIPLYDMSGGQEVRVVVKLTLALEAPSPARPLVSARLDYNDLVADKPVRMGLELGAAVTGDEELVRTHMDPDVGLAVTRANGASQMQAAAEAMKQGDRTRALDMLGNVRRLFGASSSALAGEMREVEQSEAAYRDAQDETSVRREALKLHRKSLQSFGQNNSY</sequence>
<feature type="domain" description="VWFA" evidence="2">
    <location>
        <begin position="90"/>
        <end position="263"/>
    </location>
</feature>
<dbReference type="SMART" id="SM00327">
    <property type="entry name" value="VWA"/>
    <property type="match status" value="1"/>
</dbReference>
<evidence type="ECO:0000259" key="2">
    <source>
        <dbReference type="PROSITE" id="PS50234"/>
    </source>
</evidence>
<dbReference type="PANTHER" id="PTHR10579">
    <property type="entry name" value="CALCIUM-ACTIVATED CHLORIDE CHANNEL REGULATOR"/>
    <property type="match status" value="1"/>
</dbReference>